<evidence type="ECO:0000259" key="5">
    <source>
        <dbReference type="Pfam" id="PF04542"/>
    </source>
</evidence>
<evidence type="ECO:0000256" key="1">
    <source>
        <dbReference type="ARBA" id="ARBA00010641"/>
    </source>
</evidence>
<evidence type="ECO:0000259" key="6">
    <source>
        <dbReference type="Pfam" id="PF08281"/>
    </source>
</evidence>
<dbReference type="NCBIfam" id="TIGR02937">
    <property type="entry name" value="sigma70-ECF"/>
    <property type="match status" value="1"/>
</dbReference>
<dbReference type="PANTHER" id="PTHR43133:SF46">
    <property type="entry name" value="RNA POLYMERASE SIGMA-70 FACTOR ECF SUBFAMILY"/>
    <property type="match status" value="1"/>
</dbReference>
<proteinExistence type="inferred from homology"/>
<feature type="domain" description="RNA polymerase sigma factor 70 region 4 type 2" evidence="6">
    <location>
        <begin position="107"/>
        <end position="157"/>
    </location>
</feature>
<dbReference type="EMBL" id="FNBN01000009">
    <property type="protein sequence ID" value="SDH18251.1"/>
    <property type="molecule type" value="Genomic_DNA"/>
</dbReference>
<dbReference type="STRING" id="104663.SAMN04488121_109194"/>
<dbReference type="SUPFAM" id="SSF88946">
    <property type="entry name" value="Sigma2 domain of RNA polymerase sigma factors"/>
    <property type="match status" value="1"/>
</dbReference>
<evidence type="ECO:0000313" key="8">
    <source>
        <dbReference type="Proteomes" id="UP000199045"/>
    </source>
</evidence>
<dbReference type="InterPro" id="IPR013325">
    <property type="entry name" value="RNA_pol_sigma_r2"/>
</dbReference>
<dbReference type="GO" id="GO:0006352">
    <property type="term" value="P:DNA-templated transcription initiation"/>
    <property type="evidence" value="ECO:0007669"/>
    <property type="project" value="InterPro"/>
</dbReference>
<dbReference type="AlphaFoldDB" id="A0A1G8ABI4"/>
<evidence type="ECO:0000313" key="7">
    <source>
        <dbReference type="EMBL" id="SDH18251.1"/>
    </source>
</evidence>
<dbReference type="GO" id="GO:0003677">
    <property type="term" value="F:DNA binding"/>
    <property type="evidence" value="ECO:0007669"/>
    <property type="project" value="InterPro"/>
</dbReference>
<feature type="domain" description="RNA polymerase sigma-70 region 2" evidence="5">
    <location>
        <begin position="19"/>
        <end position="82"/>
    </location>
</feature>
<dbReference type="InterPro" id="IPR013249">
    <property type="entry name" value="RNA_pol_sigma70_r4_t2"/>
</dbReference>
<dbReference type="InterPro" id="IPR007627">
    <property type="entry name" value="RNA_pol_sigma70_r2"/>
</dbReference>
<sequence>MIGSIKKGDHFAYEQAFLQLRSRLYGFFLRKTNCPEDARDLVQITFLKLWQYRHTLDENFSIEQHLFRISRTVFIDYLRKQQTAVKWKNNSVNDKVCYIPEDFDLRKKLYTVLDAMPGIRKQVFELHRFQGLSYAEIASRLSITVKSVDNHISKAMRLIKKAVVLHLLLPFGFLSDFF</sequence>
<name>A0A1G8ABI4_CHIFI</name>
<evidence type="ECO:0000256" key="3">
    <source>
        <dbReference type="ARBA" id="ARBA00023082"/>
    </source>
</evidence>
<dbReference type="InterPro" id="IPR013324">
    <property type="entry name" value="RNA_pol_sigma_r3/r4-like"/>
</dbReference>
<comment type="similarity">
    <text evidence="1">Belongs to the sigma-70 factor family. ECF subfamily.</text>
</comment>
<gene>
    <name evidence="7" type="ORF">SAMN04488121_109194</name>
</gene>
<dbReference type="GO" id="GO:0016987">
    <property type="term" value="F:sigma factor activity"/>
    <property type="evidence" value="ECO:0007669"/>
    <property type="project" value="UniProtKB-KW"/>
</dbReference>
<dbReference type="InterPro" id="IPR014284">
    <property type="entry name" value="RNA_pol_sigma-70_dom"/>
</dbReference>
<dbReference type="Gene3D" id="1.10.10.10">
    <property type="entry name" value="Winged helix-like DNA-binding domain superfamily/Winged helix DNA-binding domain"/>
    <property type="match status" value="1"/>
</dbReference>
<keyword evidence="4" id="KW-0804">Transcription</keyword>
<dbReference type="SUPFAM" id="SSF88659">
    <property type="entry name" value="Sigma3 and sigma4 domains of RNA polymerase sigma factors"/>
    <property type="match status" value="1"/>
</dbReference>
<dbReference type="RefSeq" id="WP_089837016.1">
    <property type="nucleotide sequence ID" value="NZ_FNBN01000009.1"/>
</dbReference>
<organism evidence="7 8">
    <name type="scientific">Chitinophaga filiformis</name>
    <name type="common">Myxococcus filiformis</name>
    <name type="synonym">Flexibacter filiformis</name>
    <dbReference type="NCBI Taxonomy" id="104663"/>
    <lineage>
        <taxon>Bacteria</taxon>
        <taxon>Pseudomonadati</taxon>
        <taxon>Bacteroidota</taxon>
        <taxon>Chitinophagia</taxon>
        <taxon>Chitinophagales</taxon>
        <taxon>Chitinophagaceae</taxon>
        <taxon>Chitinophaga</taxon>
    </lineage>
</organism>
<protein>
    <submittedName>
        <fullName evidence="7">RNA polymerase sigma-70 factor, ECF subfamily</fullName>
    </submittedName>
</protein>
<dbReference type="Gene3D" id="1.10.1740.10">
    <property type="match status" value="1"/>
</dbReference>
<keyword evidence="3" id="KW-0731">Sigma factor</keyword>
<dbReference type="InterPro" id="IPR039425">
    <property type="entry name" value="RNA_pol_sigma-70-like"/>
</dbReference>
<reference evidence="7 8" key="1">
    <citation type="submission" date="2016-10" db="EMBL/GenBank/DDBJ databases">
        <authorList>
            <person name="de Groot N.N."/>
        </authorList>
    </citation>
    <scope>NUCLEOTIDE SEQUENCE [LARGE SCALE GENOMIC DNA]</scope>
    <source>
        <strain evidence="7 8">DSM 527</strain>
    </source>
</reference>
<evidence type="ECO:0000256" key="4">
    <source>
        <dbReference type="ARBA" id="ARBA00023163"/>
    </source>
</evidence>
<dbReference type="PANTHER" id="PTHR43133">
    <property type="entry name" value="RNA POLYMERASE ECF-TYPE SIGMA FACTO"/>
    <property type="match status" value="1"/>
</dbReference>
<dbReference type="Pfam" id="PF04542">
    <property type="entry name" value="Sigma70_r2"/>
    <property type="match status" value="1"/>
</dbReference>
<dbReference type="InterPro" id="IPR036388">
    <property type="entry name" value="WH-like_DNA-bd_sf"/>
</dbReference>
<keyword evidence="2" id="KW-0805">Transcription regulation</keyword>
<dbReference type="OrthoDB" id="663247at2"/>
<evidence type="ECO:0000256" key="2">
    <source>
        <dbReference type="ARBA" id="ARBA00023015"/>
    </source>
</evidence>
<dbReference type="Pfam" id="PF08281">
    <property type="entry name" value="Sigma70_r4_2"/>
    <property type="match status" value="1"/>
</dbReference>
<accession>A0A1G8ABI4</accession>
<dbReference type="Proteomes" id="UP000199045">
    <property type="component" value="Unassembled WGS sequence"/>
</dbReference>